<dbReference type="EMBL" id="ML994658">
    <property type="protein sequence ID" value="KAF2180457.1"/>
    <property type="molecule type" value="Genomic_DNA"/>
</dbReference>
<organism evidence="1 2">
    <name type="scientific">Zopfia rhizophila CBS 207.26</name>
    <dbReference type="NCBI Taxonomy" id="1314779"/>
    <lineage>
        <taxon>Eukaryota</taxon>
        <taxon>Fungi</taxon>
        <taxon>Dikarya</taxon>
        <taxon>Ascomycota</taxon>
        <taxon>Pezizomycotina</taxon>
        <taxon>Dothideomycetes</taxon>
        <taxon>Dothideomycetes incertae sedis</taxon>
        <taxon>Zopfiaceae</taxon>
        <taxon>Zopfia</taxon>
    </lineage>
</organism>
<accession>A0A6A6DLT3</accession>
<dbReference type="Proteomes" id="UP000800200">
    <property type="component" value="Unassembled WGS sequence"/>
</dbReference>
<sequence>ESMAAAEYQEWPFQGFLKYTIIGNEIVYNMVFKLLRVLGCVSMLINPAALRISFNRKTSTSLTTIAQSRLKTLLMMKETEPKHSKWTLEKDETVRSIRENGHSWDEIHGALPH</sequence>
<proteinExistence type="predicted"/>
<dbReference type="OrthoDB" id="3625020at2759"/>
<keyword evidence="2" id="KW-1185">Reference proteome</keyword>
<feature type="non-terminal residue" evidence="1">
    <location>
        <position position="1"/>
    </location>
</feature>
<dbReference type="AlphaFoldDB" id="A0A6A6DLT3"/>
<name>A0A6A6DLT3_9PEZI</name>
<evidence type="ECO:0000313" key="1">
    <source>
        <dbReference type="EMBL" id="KAF2180457.1"/>
    </source>
</evidence>
<gene>
    <name evidence="1" type="ORF">K469DRAFT_592616</name>
</gene>
<evidence type="ECO:0000313" key="2">
    <source>
        <dbReference type="Proteomes" id="UP000800200"/>
    </source>
</evidence>
<protein>
    <submittedName>
        <fullName evidence="1">Uncharacterized protein</fullName>
    </submittedName>
</protein>
<reference evidence="1" key="1">
    <citation type="journal article" date="2020" name="Stud. Mycol.">
        <title>101 Dothideomycetes genomes: a test case for predicting lifestyles and emergence of pathogens.</title>
        <authorList>
            <person name="Haridas S."/>
            <person name="Albert R."/>
            <person name="Binder M."/>
            <person name="Bloem J."/>
            <person name="Labutti K."/>
            <person name="Salamov A."/>
            <person name="Andreopoulos B."/>
            <person name="Baker S."/>
            <person name="Barry K."/>
            <person name="Bills G."/>
            <person name="Bluhm B."/>
            <person name="Cannon C."/>
            <person name="Castanera R."/>
            <person name="Culley D."/>
            <person name="Daum C."/>
            <person name="Ezra D."/>
            <person name="Gonzalez J."/>
            <person name="Henrissat B."/>
            <person name="Kuo A."/>
            <person name="Liang C."/>
            <person name="Lipzen A."/>
            <person name="Lutzoni F."/>
            <person name="Magnuson J."/>
            <person name="Mondo S."/>
            <person name="Nolan M."/>
            <person name="Ohm R."/>
            <person name="Pangilinan J."/>
            <person name="Park H.-J."/>
            <person name="Ramirez L."/>
            <person name="Alfaro M."/>
            <person name="Sun H."/>
            <person name="Tritt A."/>
            <person name="Yoshinaga Y."/>
            <person name="Zwiers L.-H."/>
            <person name="Turgeon B."/>
            <person name="Goodwin S."/>
            <person name="Spatafora J."/>
            <person name="Crous P."/>
            <person name="Grigoriev I."/>
        </authorList>
    </citation>
    <scope>NUCLEOTIDE SEQUENCE</scope>
    <source>
        <strain evidence="1">CBS 207.26</strain>
    </source>
</reference>